<dbReference type="SUPFAM" id="SSF141000">
    <property type="entry name" value="Glu-tRNAGln amidotransferase C subunit"/>
    <property type="match status" value="1"/>
</dbReference>
<dbReference type="HOGENOM" id="CLU_105899_1_2_0"/>
<evidence type="ECO:0000313" key="3">
    <source>
        <dbReference type="Proteomes" id="UP000002572"/>
    </source>
</evidence>
<organism evidence="2 3">
    <name type="scientific">Desulfurispirillum indicum (strain ATCC BAA-1389 / DSM 22839 / S5)</name>
    <dbReference type="NCBI Taxonomy" id="653733"/>
    <lineage>
        <taxon>Bacteria</taxon>
        <taxon>Pseudomonadati</taxon>
        <taxon>Chrysiogenota</taxon>
        <taxon>Chrysiogenia</taxon>
        <taxon>Chrysiogenales</taxon>
        <taxon>Chrysiogenaceae</taxon>
        <taxon>Desulfurispirillum</taxon>
    </lineage>
</organism>
<keyword evidence="1" id="KW-0436">Ligase</keyword>
<comment type="similarity">
    <text evidence="1">Belongs to the GatC family.</text>
</comment>
<evidence type="ECO:0000313" key="2">
    <source>
        <dbReference type="EMBL" id="ADU66553.1"/>
    </source>
</evidence>
<dbReference type="GO" id="GO:0070681">
    <property type="term" value="P:glutaminyl-tRNAGln biosynthesis via transamidation"/>
    <property type="evidence" value="ECO:0007669"/>
    <property type="project" value="TreeGrafter"/>
</dbReference>
<dbReference type="GO" id="GO:0006450">
    <property type="term" value="P:regulation of translational fidelity"/>
    <property type="evidence" value="ECO:0007669"/>
    <property type="project" value="InterPro"/>
</dbReference>
<keyword evidence="2" id="KW-0808">Transferase</keyword>
<name>E6W1K4_DESIS</name>
<dbReference type="HAMAP" id="MF_00122">
    <property type="entry name" value="GatC"/>
    <property type="match status" value="1"/>
</dbReference>
<dbReference type="Proteomes" id="UP000002572">
    <property type="component" value="Chromosome"/>
</dbReference>
<keyword evidence="3" id="KW-1185">Reference proteome</keyword>
<dbReference type="EMBL" id="CP002432">
    <property type="protein sequence ID" value="ADU66553.1"/>
    <property type="molecule type" value="Genomic_DNA"/>
</dbReference>
<dbReference type="OrthoDB" id="9813938at2"/>
<dbReference type="Pfam" id="PF02686">
    <property type="entry name" value="GatC"/>
    <property type="match status" value="1"/>
</dbReference>
<accession>E6W1K4</accession>
<proteinExistence type="inferred from homology"/>
<dbReference type="EC" id="6.3.5.-" evidence="1"/>
<dbReference type="AlphaFoldDB" id="E6W1K4"/>
<comment type="subunit">
    <text evidence="1">Heterotrimer of A, B and C subunits.</text>
</comment>
<dbReference type="GO" id="GO:0050566">
    <property type="term" value="F:asparaginyl-tRNA synthase (glutamine-hydrolyzing) activity"/>
    <property type="evidence" value="ECO:0007669"/>
    <property type="project" value="RHEA"/>
</dbReference>
<dbReference type="PANTHER" id="PTHR15004">
    <property type="entry name" value="GLUTAMYL-TRNA(GLN) AMIDOTRANSFERASE SUBUNIT C, MITOCHONDRIAL"/>
    <property type="match status" value="1"/>
</dbReference>
<comment type="function">
    <text evidence="1">Allows the formation of correctly charged Asn-tRNA(Asn) or Gln-tRNA(Gln) through the transamidation of misacylated Asp-tRNA(Asn) or Glu-tRNA(Gln) in organisms which lack either or both of asparaginyl-tRNA or glutaminyl-tRNA synthetases. The reaction takes place in the presence of glutamine and ATP through an activated phospho-Asp-tRNA(Asn) or phospho-Glu-tRNA(Gln).</text>
</comment>
<dbReference type="RefSeq" id="WP_013506433.1">
    <property type="nucleotide sequence ID" value="NC_014836.1"/>
</dbReference>
<sequence length="95" mass="10506">MKIQQVEVLHIARLSRLSLSEAEVEQYGEDLNSILGYMDALNALNTDDIPPTSHAVTNGTVMRDDAVLPSLPLELVMANAPDHDMDHFRVPPVIE</sequence>
<dbReference type="Gene3D" id="1.10.20.60">
    <property type="entry name" value="Glu-tRNAGln amidotransferase C subunit, N-terminal domain"/>
    <property type="match status" value="1"/>
</dbReference>
<dbReference type="KEGG" id="din:Selin_1826"/>
<comment type="catalytic activity">
    <reaction evidence="1">
        <text>L-aspartyl-tRNA(Asn) + L-glutamine + ATP + H2O = L-asparaginyl-tRNA(Asn) + L-glutamate + ADP + phosphate + 2 H(+)</text>
        <dbReference type="Rhea" id="RHEA:14513"/>
        <dbReference type="Rhea" id="RHEA-COMP:9674"/>
        <dbReference type="Rhea" id="RHEA-COMP:9677"/>
        <dbReference type="ChEBI" id="CHEBI:15377"/>
        <dbReference type="ChEBI" id="CHEBI:15378"/>
        <dbReference type="ChEBI" id="CHEBI:29985"/>
        <dbReference type="ChEBI" id="CHEBI:30616"/>
        <dbReference type="ChEBI" id="CHEBI:43474"/>
        <dbReference type="ChEBI" id="CHEBI:58359"/>
        <dbReference type="ChEBI" id="CHEBI:78515"/>
        <dbReference type="ChEBI" id="CHEBI:78516"/>
        <dbReference type="ChEBI" id="CHEBI:456216"/>
    </reaction>
</comment>
<reference evidence="2 3" key="1">
    <citation type="submission" date="2010-12" db="EMBL/GenBank/DDBJ databases">
        <title>Complete sequence of Desulfurispirillum indicum S5.</title>
        <authorList>
            <consortium name="US DOE Joint Genome Institute"/>
            <person name="Lucas S."/>
            <person name="Copeland A."/>
            <person name="Lapidus A."/>
            <person name="Cheng J.-F."/>
            <person name="Goodwin L."/>
            <person name="Pitluck S."/>
            <person name="Chertkov O."/>
            <person name="Held B."/>
            <person name="Detter J.C."/>
            <person name="Han C."/>
            <person name="Tapia R."/>
            <person name="Land M."/>
            <person name="Hauser L."/>
            <person name="Kyrpides N."/>
            <person name="Ivanova N."/>
            <person name="Mikhailova N."/>
            <person name="Haggblom M."/>
            <person name="Rauschenbach I."/>
            <person name="Bini E."/>
            <person name="Woyke T."/>
        </authorList>
    </citation>
    <scope>NUCLEOTIDE SEQUENCE [LARGE SCALE GENOMIC DNA]</scope>
    <source>
        <strain evidence="3">ATCC BAA-1389 / DSM 22839 / S5</strain>
    </source>
</reference>
<keyword evidence="1" id="KW-0067">ATP-binding</keyword>
<protein>
    <recommendedName>
        <fullName evidence="1">Aspartyl/glutamyl-tRNA(Asn/Gln) amidotransferase subunit C</fullName>
        <shortName evidence="1">Asp/Glu-ADT subunit C</shortName>
        <ecNumber evidence="1">6.3.5.-</ecNumber>
    </recommendedName>
</protein>
<keyword evidence="1" id="KW-0547">Nucleotide-binding</keyword>
<evidence type="ECO:0000256" key="1">
    <source>
        <dbReference type="HAMAP-Rule" id="MF_00122"/>
    </source>
</evidence>
<dbReference type="GO" id="GO:0006412">
    <property type="term" value="P:translation"/>
    <property type="evidence" value="ECO:0007669"/>
    <property type="project" value="UniProtKB-UniRule"/>
</dbReference>
<dbReference type="InterPro" id="IPR036113">
    <property type="entry name" value="Asp/Glu-ADT_sf_sub_c"/>
</dbReference>
<dbReference type="GO" id="GO:0005524">
    <property type="term" value="F:ATP binding"/>
    <property type="evidence" value="ECO:0007669"/>
    <property type="project" value="UniProtKB-KW"/>
</dbReference>
<keyword evidence="1" id="KW-0648">Protein biosynthesis</keyword>
<dbReference type="InParanoid" id="E6W1K4"/>
<dbReference type="STRING" id="653733.Selin_1826"/>
<dbReference type="GO" id="GO:0050567">
    <property type="term" value="F:glutaminyl-tRNA synthase (glutamine-hydrolyzing) activity"/>
    <property type="evidence" value="ECO:0007669"/>
    <property type="project" value="UniProtKB-UniRule"/>
</dbReference>
<dbReference type="GO" id="GO:0016740">
    <property type="term" value="F:transferase activity"/>
    <property type="evidence" value="ECO:0007669"/>
    <property type="project" value="UniProtKB-KW"/>
</dbReference>
<comment type="catalytic activity">
    <reaction evidence="1">
        <text>L-glutamyl-tRNA(Gln) + L-glutamine + ATP + H2O = L-glutaminyl-tRNA(Gln) + L-glutamate + ADP + phosphate + H(+)</text>
        <dbReference type="Rhea" id="RHEA:17521"/>
        <dbReference type="Rhea" id="RHEA-COMP:9681"/>
        <dbReference type="Rhea" id="RHEA-COMP:9684"/>
        <dbReference type="ChEBI" id="CHEBI:15377"/>
        <dbReference type="ChEBI" id="CHEBI:15378"/>
        <dbReference type="ChEBI" id="CHEBI:29985"/>
        <dbReference type="ChEBI" id="CHEBI:30616"/>
        <dbReference type="ChEBI" id="CHEBI:43474"/>
        <dbReference type="ChEBI" id="CHEBI:58359"/>
        <dbReference type="ChEBI" id="CHEBI:78520"/>
        <dbReference type="ChEBI" id="CHEBI:78521"/>
        <dbReference type="ChEBI" id="CHEBI:456216"/>
    </reaction>
</comment>
<gene>
    <name evidence="1" type="primary">gatC</name>
    <name evidence="2" type="ordered locus">Selin_1826</name>
</gene>
<dbReference type="PANTHER" id="PTHR15004:SF0">
    <property type="entry name" value="GLUTAMYL-TRNA(GLN) AMIDOTRANSFERASE SUBUNIT C, MITOCHONDRIAL"/>
    <property type="match status" value="1"/>
</dbReference>
<dbReference type="NCBIfam" id="TIGR00135">
    <property type="entry name" value="gatC"/>
    <property type="match status" value="1"/>
</dbReference>
<dbReference type="eggNOG" id="COG0721">
    <property type="taxonomic scope" value="Bacteria"/>
</dbReference>
<dbReference type="InterPro" id="IPR003837">
    <property type="entry name" value="GatC"/>
</dbReference>